<dbReference type="Gene3D" id="3.40.30.10">
    <property type="entry name" value="Glutaredoxin"/>
    <property type="match status" value="1"/>
</dbReference>
<feature type="site" description="Lowers pKa of active site Cys" evidence="16">
    <location>
        <position position="307"/>
    </location>
</feature>
<evidence type="ECO:0000256" key="2">
    <source>
        <dbReference type="ARBA" id="ARBA00011067"/>
    </source>
</evidence>
<dbReference type="SFLD" id="SFLDS00019">
    <property type="entry name" value="Glutathione_Transferase_(cytos"/>
    <property type="match status" value="1"/>
</dbReference>
<comment type="similarity">
    <text evidence="2">Belongs to the GST superfamily. Omega family.</text>
</comment>
<organism evidence="18 19">
    <name type="scientific">Tilletiaria anomala (strain ATCC 24038 / CBS 436.72 / UBC 951)</name>
    <dbReference type="NCBI Taxonomy" id="1037660"/>
    <lineage>
        <taxon>Eukaryota</taxon>
        <taxon>Fungi</taxon>
        <taxon>Dikarya</taxon>
        <taxon>Basidiomycota</taxon>
        <taxon>Ustilaginomycotina</taxon>
        <taxon>Exobasidiomycetes</taxon>
        <taxon>Georgefischeriales</taxon>
        <taxon>Tilletiariaceae</taxon>
        <taxon>Tilletiaria</taxon>
    </lineage>
</organism>
<proteinExistence type="inferred from homology"/>
<dbReference type="PANTHER" id="PTHR32419">
    <property type="entry name" value="GLUTATHIONYL-HYDROQUINONE REDUCTASE"/>
    <property type="match status" value="1"/>
</dbReference>
<dbReference type="InterPro" id="IPR036282">
    <property type="entry name" value="Glutathione-S-Trfase_C_sf"/>
</dbReference>
<comment type="catalytic activity">
    <reaction evidence="10">
        <text>RX + glutathione = an S-substituted glutathione + a halide anion + H(+)</text>
        <dbReference type="Rhea" id="RHEA:16437"/>
        <dbReference type="ChEBI" id="CHEBI:15378"/>
        <dbReference type="ChEBI" id="CHEBI:16042"/>
        <dbReference type="ChEBI" id="CHEBI:17792"/>
        <dbReference type="ChEBI" id="CHEBI:57925"/>
        <dbReference type="ChEBI" id="CHEBI:90779"/>
        <dbReference type="EC" id="2.5.1.18"/>
    </reaction>
</comment>
<evidence type="ECO:0000256" key="10">
    <source>
        <dbReference type="ARBA" id="ARBA00047960"/>
    </source>
</evidence>
<evidence type="ECO:0000256" key="4">
    <source>
        <dbReference type="ARBA" id="ARBA00012452"/>
    </source>
</evidence>
<sequence>MASTDTKKNDVLVWASKDGHYRRQVSSFRDSISIAPDSQFQPELNRYKLIVSYACPWAHRTLIVRALKGMDKVEGLLPYTSVNSFLGSNGWTFTSDEGPEGLGILGEGFVPGHKDKKLIRDFYREADPGYNAKCTVPIIWDEKNKTIVSNESSEIIRFMNTCFDQFLPEDKKGLSFYPEDDKLRKEIDELNEWVYDTINNGVYKCGFASKQEAYEANIKPLFKSLDRIESILSDGRDYLIGNKLTEADIRLYTTIIRFDPVYVGHFKCNLNTIRAGYPEIHRWLRQLYWSVPGFKETTRFDHIKAHYYQSHSQINPTRIVPSGPAPDILPLEAQDSARKRQKTDS</sequence>
<keyword evidence="19" id="KW-1185">Reference proteome</keyword>
<dbReference type="SUPFAM" id="SSF52833">
    <property type="entry name" value="Thioredoxin-like"/>
    <property type="match status" value="1"/>
</dbReference>
<dbReference type="RefSeq" id="XP_013244727.1">
    <property type="nucleotide sequence ID" value="XM_013389273.1"/>
</dbReference>
<dbReference type="GeneID" id="25262334"/>
<evidence type="ECO:0000256" key="16">
    <source>
        <dbReference type="PIRSR" id="PIRSR015753-3"/>
    </source>
</evidence>
<dbReference type="InterPro" id="IPR047047">
    <property type="entry name" value="GST_Omega-like_C"/>
</dbReference>
<feature type="binding site" evidence="15">
    <location>
        <begin position="151"/>
        <end position="152"/>
    </location>
    <ligand>
        <name>glutathione</name>
        <dbReference type="ChEBI" id="CHEBI:57925"/>
    </ligand>
</feature>
<dbReference type="Gene3D" id="1.20.1050.10">
    <property type="match status" value="1"/>
</dbReference>
<feature type="active site" description="Nucleophile" evidence="14">
    <location>
        <position position="55"/>
    </location>
</feature>
<dbReference type="STRING" id="1037660.A0A066WFV2"/>
<dbReference type="SUPFAM" id="SSF47616">
    <property type="entry name" value="GST C-terminal domain-like"/>
    <property type="match status" value="1"/>
</dbReference>
<dbReference type="InterPro" id="IPR010987">
    <property type="entry name" value="Glutathione-S-Trfase_C-like"/>
</dbReference>
<reference evidence="18 19" key="1">
    <citation type="submission" date="2014-05" db="EMBL/GenBank/DDBJ databases">
        <title>Draft genome sequence of a rare smut relative, Tilletiaria anomala UBC 951.</title>
        <authorList>
            <consortium name="DOE Joint Genome Institute"/>
            <person name="Toome M."/>
            <person name="Kuo A."/>
            <person name="Henrissat B."/>
            <person name="Lipzen A."/>
            <person name="Tritt A."/>
            <person name="Yoshinaga Y."/>
            <person name="Zane M."/>
            <person name="Barry K."/>
            <person name="Grigoriev I.V."/>
            <person name="Spatafora J.W."/>
            <person name="Aimea M.C."/>
        </authorList>
    </citation>
    <scope>NUCLEOTIDE SEQUENCE [LARGE SCALE GENOMIC DNA]</scope>
    <source>
        <strain evidence="18 19">UBC 951</strain>
    </source>
</reference>
<evidence type="ECO:0000256" key="9">
    <source>
        <dbReference type="ARBA" id="ARBA00032186"/>
    </source>
</evidence>
<gene>
    <name evidence="18" type="ORF">K437DRAFT_221603</name>
</gene>
<comment type="catalytic activity">
    <reaction evidence="11">
        <text>L-dehydroascorbate + 2 glutathione = glutathione disulfide + L-ascorbate</text>
        <dbReference type="Rhea" id="RHEA:24424"/>
        <dbReference type="ChEBI" id="CHEBI:38290"/>
        <dbReference type="ChEBI" id="CHEBI:57925"/>
        <dbReference type="ChEBI" id="CHEBI:58297"/>
        <dbReference type="ChEBI" id="CHEBI:58539"/>
        <dbReference type="EC" id="1.8.5.1"/>
    </reaction>
</comment>
<comment type="caution">
    <text evidence="18">The sequence shown here is derived from an EMBL/GenBank/DDBJ whole genome shotgun (WGS) entry which is preliminary data.</text>
</comment>
<evidence type="ECO:0000256" key="1">
    <source>
        <dbReference type="ARBA" id="ARBA00004496"/>
    </source>
</evidence>
<dbReference type="GO" id="GO:0005737">
    <property type="term" value="C:cytoplasm"/>
    <property type="evidence" value="ECO:0007669"/>
    <property type="project" value="UniProtKB-SubCell"/>
</dbReference>
<keyword evidence="7" id="KW-0560">Oxidoreductase</keyword>
<feature type="binding site" evidence="15">
    <location>
        <begin position="133"/>
        <end position="136"/>
    </location>
    <ligand>
        <name>glutathione</name>
        <dbReference type="ChEBI" id="CHEBI:57925"/>
    </ligand>
</feature>
<dbReference type="EMBL" id="JMSN01000016">
    <property type="protein sequence ID" value="KDN51383.1"/>
    <property type="molecule type" value="Genomic_DNA"/>
</dbReference>
<keyword evidence="5" id="KW-0963">Cytoplasm</keyword>
<evidence type="ECO:0000256" key="13">
    <source>
        <dbReference type="ARBA" id="ARBA00070045"/>
    </source>
</evidence>
<dbReference type="Pfam" id="PF13409">
    <property type="entry name" value="GST_N_2"/>
    <property type="match status" value="1"/>
</dbReference>
<evidence type="ECO:0000256" key="5">
    <source>
        <dbReference type="ARBA" id="ARBA00022490"/>
    </source>
</evidence>
<evidence type="ECO:0000256" key="11">
    <source>
        <dbReference type="ARBA" id="ARBA00049544"/>
    </source>
</evidence>
<evidence type="ECO:0000256" key="14">
    <source>
        <dbReference type="PIRSR" id="PIRSR015753-1"/>
    </source>
</evidence>
<dbReference type="PANTHER" id="PTHR32419:SF6">
    <property type="entry name" value="GLUTATHIONE S-TRANSFERASE OMEGA-LIKE 1-RELATED"/>
    <property type="match status" value="1"/>
</dbReference>
<feature type="active site" description="Proton donor/acceptor" evidence="14">
    <location>
        <position position="203"/>
    </location>
</feature>
<evidence type="ECO:0000256" key="12">
    <source>
        <dbReference type="ARBA" id="ARBA00055859"/>
    </source>
</evidence>
<evidence type="ECO:0000256" key="3">
    <source>
        <dbReference type="ARBA" id="ARBA00012436"/>
    </source>
</evidence>
<dbReference type="OMA" id="PWANRAI"/>
<evidence type="ECO:0000256" key="7">
    <source>
        <dbReference type="ARBA" id="ARBA00023002"/>
    </source>
</evidence>
<evidence type="ECO:0000313" key="18">
    <source>
        <dbReference type="EMBL" id="KDN51383.1"/>
    </source>
</evidence>
<dbReference type="FunFam" id="1.20.1050.10:FF:000038">
    <property type="entry name" value="Glutathione S-transferase omega-like 2"/>
    <property type="match status" value="1"/>
</dbReference>
<dbReference type="HOGENOM" id="CLU_037263_0_1_1"/>
<keyword evidence="8" id="KW-0961">Cell wall biogenesis/degradation</keyword>
<feature type="binding site" evidence="15">
    <location>
        <position position="91"/>
    </location>
    <ligand>
        <name>glutathione</name>
        <dbReference type="ChEBI" id="CHEBI:57925"/>
    </ligand>
</feature>
<evidence type="ECO:0000256" key="15">
    <source>
        <dbReference type="PIRSR" id="PIRSR015753-2"/>
    </source>
</evidence>
<dbReference type="SFLD" id="SFLDG01206">
    <property type="entry name" value="Xi.1"/>
    <property type="match status" value="1"/>
</dbReference>
<dbReference type="PROSITE" id="PS50405">
    <property type="entry name" value="GST_CTER"/>
    <property type="match status" value="1"/>
</dbReference>
<evidence type="ECO:0000313" key="19">
    <source>
        <dbReference type="Proteomes" id="UP000027361"/>
    </source>
</evidence>
<dbReference type="EC" id="1.8.5.1" evidence="3"/>
<dbReference type="Proteomes" id="UP000027361">
    <property type="component" value="Unassembled WGS sequence"/>
</dbReference>
<comment type="function">
    <text evidence="12">Active as '1-Cys' thiol transferase against beta-hydroxyethyl disulfide (HED), as dehydroascorbate reductase and as dimethylarsinic acid reductase, while not active against the standard GST substrate 1-chloro-2,4-dinitrobenzene (CDNB). May be involved in cell wall organization and biogenesis.</text>
</comment>
<evidence type="ECO:0000259" key="17">
    <source>
        <dbReference type="PROSITE" id="PS50405"/>
    </source>
</evidence>
<dbReference type="InterPro" id="IPR004045">
    <property type="entry name" value="Glutathione_S-Trfase_N"/>
</dbReference>
<protein>
    <recommendedName>
        <fullName evidence="13">Glutathione S-transferase omega-like 2</fullName>
        <ecNumber evidence="3">1.8.5.1</ecNumber>
        <ecNumber evidence="4">2.5.1.18</ecNumber>
    </recommendedName>
    <alternativeName>
        <fullName evidence="9">Glutathione-dependent dehydroascorbate reductase</fullName>
    </alternativeName>
</protein>
<dbReference type="GO" id="GO:0004364">
    <property type="term" value="F:glutathione transferase activity"/>
    <property type="evidence" value="ECO:0007669"/>
    <property type="project" value="UniProtKB-EC"/>
</dbReference>
<dbReference type="InParanoid" id="A0A066WFV2"/>
<dbReference type="Pfam" id="PF13410">
    <property type="entry name" value="GST_C_2"/>
    <property type="match status" value="1"/>
</dbReference>
<evidence type="ECO:0000256" key="8">
    <source>
        <dbReference type="ARBA" id="ARBA00023316"/>
    </source>
</evidence>
<dbReference type="InterPro" id="IPR036249">
    <property type="entry name" value="Thioredoxin-like_sf"/>
</dbReference>
<dbReference type="FunCoup" id="A0A066WFV2">
    <property type="interactions" value="158"/>
</dbReference>
<dbReference type="CDD" id="cd03190">
    <property type="entry name" value="GST_C_Omega_like"/>
    <property type="match status" value="1"/>
</dbReference>
<dbReference type="OrthoDB" id="2309723at2759"/>
<name>A0A066WFV2_TILAU</name>
<dbReference type="AlphaFoldDB" id="A0A066WFV2"/>
<dbReference type="GO" id="GO:0071555">
    <property type="term" value="P:cell wall organization"/>
    <property type="evidence" value="ECO:0007669"/>
    <property type="project" value="UniProtKB-KW"/>
</dbReference>
<dbReference type="InterPro" id="IPR040079">
    <property type="entry name" value="Glutathione_S-Trfase"/>
</dbReference>
<evidence type="ECO:0000256" key="6">
    <source>
        <dbReference type="ARBA" id="ARBA00022679"/>
    </source>
</evidence>
<dbReference type="EC" id="2.5.1.18" evidence="4"/>
<dbReference type="PIRSF" id="PIRSF015753">
    <property type="entry name" value="GST"/>
    <property type="match status" value="1"/>
</dbReference>
<dbReference type="InterPro" id="IPR016639">
    <property type="entry name" value="GST_Omega/GSH"/>
</dbReference>
<comment type="subcellular location">
    <subcellularLocation>
        <location evidence="1">Cytoplasm</location>
    </subcellularLocation>
</comment>
<dbReference type="GO" id="GO:0045174">
    <property type="term" value="F:glutathione dehydrogenase (ascorbate) activity"/>
    <property type="evidence" value="ECO:0007669"/>
    <property type="project" value="UniProtKB-EC"/>
</dbReference>
<feature type="site" description="Lowers pKa of active site Cys" evidence="16">
    <location>
        <position position="262"/>
    </location>
</feature>
<dbReference type="SFLD" id="SFLDG01148">
    <property type="entry name" value="Xi_(cytGST)"/>
    <property type="match status" value="1"/>
</dbReference>
<feature type="domain" description="GST C-terminal" evidence="17">
    <location>
        <begin position="180"/>
        <end position="307"/>
    </location>
</feature>
<accession>A0A066WFV2</accession>
<keyword evidence="6" id="KW-0808">Transferase</keyword>